<accession>A0A0C7NRN9</accession>
<dbReference type="GO" id="GO:0005886">
    <property type="term" value="C:plasma membrane"/>
    <property type="evidence" value="ECO:0007669"/>
    <property type="project" value="UniProtKB-SubCell"/>
</dbReference>
<evidence type="ECO:0000256" key="7">
    <source>
        <dbReference type="PIRSR" id="PIRSR600715-1"/>
    </source>
</evidence>
<feature type="transmembrane region" description="Helical" evidence="8">
    <location>
        <begin position="50"/>
        <end position="76"/>
    </location>
</feature>
<keyword evidence="7" id="KW-0460">Magnesium</keyword>
<feature type="binding site" evidence="7">
    <location>
        <position position="182"/>
    </location>
    <ligand>
        <name>Mg(2+)</name>
        <dbReference type="ChEBI" id="CHEBI:18420"/>
    </ligand>
</feature>
<dbReference type="EC" id="2.7.8.13" evidence="9"/>
<evidence type="ECO:0000313" key="10">
    <source>
        <dbReference type="Proteomes" id="UP000032809"/>
    </source>
</evidence>
<feature type="transmembrane region" description="Helical" evidence="8">
    <location>
        <begin position="158"/>
        <end position="176"/>
    </location>
</feature>
<keyword evidence="2" id="KW-1003">Cell membrane</keyword>
<dbReference type="Proteomes" id="UP000032809">
    <property type="component" value="Chromosome I"/>
</dbReference>
<dbReference type="AlphaFoldDB" id="A0A0C7NRN9"/>
<reference evidence="10" key="1">
    <citation type="submission" date="2014-11" db="EMBL/GenBank/DDBJ databases">
        <authorList>
            <person name="Wibberg D."/>
        </authorList>
    </citation>
    <scope>NUCLEOTIDE SEQUENCE [LARGE SCALE GENOMIC DNA]</scope>
    <source>
        <strain evidence="10">L3</strain>
    </source>
</reference>
<feature type="transmembrane region" description="Helical" evidence="8">
    <location>
        <begin position="257"/>
        <end position="276"/>
    </location>
</feature>
<keyword evidence="5 8" id="KW-1133">Transmembrane helix</keyword>
<evidence type="ECO:0000256" key="2">
    <source>
        <dbReference type="ARBA" id="ARBA00022475"/>
    </source>
</evidence>
<organism evidence="9 10">
    <name type="scientific">Defluviitoga tunisiensis</name>
    <dbReference type="NCBI Taxonomy" id="1006576"/>
    <lineage>
        <taxon>Bacteria</taxon>
        <taxon>Thermotogati</taxon>
        <taxon>Thermotogota</taxon>
        <taxon>Thermotogae</taxon>
        <taxon>Petrotogales</taxon>
        <taxon>Petrotogaceae</taxon>
        <taxon>Defluviitoga</taxon>
    </lineage>
</organism>
<dbReference type="HOGENOM" id="CLU_023982_2_0_0"/>
<keyword evidence="10" id="KW-1185">Reference proteome</keyword>
<feature type="transmembrane region" description="Helical" evidence="8">
    <location>
        <begin position="136"/>
        <end position="152"/>
    </location>
</feature>
<feature type="binding site" evidence="7">
    <location>
        <position position="129"/>
    </location>
    <ligand>
        <name>Mg(2+)</name>
        <dbReference type="ChEBI" id="CHEBI:18420"/>
    </ligand>
</feature>
<comment type="subcellular location">
    <subcellularLocation>
        <location evidence="1">Cell membrane</location>
        <topology evidence="1">Multi-pass membrane protein</topology>
    </subcellularLocation>
</comment>
<gene>
    <name evidence="9" type="primary">mraY3</name>
    <name evidence="9" type="ORF">DTL3_1239</name>
</gene>
<evidence type="ECO:0000256" key="5">
    <source>
        <dbReference type="ARBA" id="ARBA00022989"/>
    </source>
</evidence>
<dbReference type="PANTHER" id="PTHR22926:SF3">
    <property type="entry name" value="UNDECAPRENYL-PHOSPHATE ALPHA-N-ACETYLGLUCOSAMINYL 1-PHOSPHATE TRANSFERASE"/>
    <property type="match status" value="1"/>
</dbReference>
<feature type="transmembrane region" description="Helical" evidence="8">
    <location>
        <begin position="112"/>
        <end position="129"/>
    </location>
</feature>
<dbReference type="GO" id="GO:0071555">
    <property type="term" value="P:cell wall organization"/>
    <property type="evidence" value="ECO:0007669"/>
    <property type="project" value="TreeGrafter"/>
</dbReference>
<dbReference type="EMBL" id="LN824141">
    <property type="protein sequence ID" value="CEP78537.1"/>
    <property type="molecule type" value="Genomic_DNA"/>
</dbReference>
<comment type="cofactor">
    <cofactor evidence="7">
        <name>Mg(2+)</name>
        <dbReference type="ChEBI" id="CHEBI:18420"/>
    </cofactor>
</comment>
<dbReference type="GO" id="GO:0016780">
    <property type="term" value="F:phosphotransferase activity, for other substituted phosphate groups"/>
    <property type="evidence" value="ECO:0007669"/>
    <property type="project" value="InterPro"/>
</dbReference>
<dbReference type="InterPro" id="IPR000715">
    <property type="entry name" value="Glycosyl_transferase_4"/>
</dbReference>
<name>A0A0C7NRN9_DEFTU</name>
<evidence type="ECO:0000256" key="1">
    <source>
        <dbReference type="ARBA" id="ARBA00004651"/>
    </source>
</evidence>
<dbReference type="OrthoDB" id="9783652at2"/>
<proteinExistence type="predicted"/>
<dbReference type="KEGG" id="dtn:DTL3_1239"/>
<dbReference type="RefSeq" id="WP_045087962.1">
    <property type="nucleotide sequence ID" value="NZ_LN824141.1"/>
</dbReference>
<dbReference type="GO" id="GO:0044038">
    <property type="term" value="P:cell wall macromolecule biosynthetic process"/>
    <property type="evidence" value="ECO:0007669"/>
    <property type="project" value="TreeGrafter"/>
</dbReference>
<dbReference type="CDD" id="cd06853">
    <property type="entry name" value="GT_WecA_like"/>
    <property type="match status" value="1"/>
</dbReference>
<dbReference type="PANTHER" id="PTHR22926">
    <property type="entry name" value="PHOSPHO-N-ACETYLMURAMOYL-PENTAPEPTIDE-TRANSFERASE"/>
    <property type="match status" value="1"/>
</dbReference>
<feature type="transmembrane region" description="Helical" evidence="8">
    <location>
        <begin position="207"/>
        <end position="227"/>
    </location>
</feature>
<dbReference type="PATRIC" id="fig|1006576.9.peg.1240"/>
<feature type="transmembrane region" description="Helical" evidence="8">
    <location>
        <begin position="88"/>
        <end position="106"/>
    </location>
</feature>
<evidence type="ECO:0000256" key="4">
    <source>
        <dbReference type="ARBA" id="ARBA00022692"/>
    </source>
</evidence>
<protein>
    <submittedName>
        <fullName evidence="9">Phospho-N-acetylmuramoyl-pentapeptide-transferase</fullName>
        <ecNumber evidence="9">2.7.8.13</ecNumber>
    </submittedName>
</protein>
<keyword evidence="7" id="KW-0479">Metal-binding</keyword>
<feature type="transmembrane region" description="Helical" evidence="8">
    <location>
        <begin position="282"/>
        <end position="299"/>
    </location>
</feature>
<dbReference type="STRING" id="1006576.DTL3_1239"/>
<feature type="transmembrane region" description="Helical" evidence="8">
    <location>
        <begin position="183"/>
        <end position="201"/>
    </location>
</feature>
<evidence type="ECO:0000256" key="8">
    <source>
        <dbReference type="SAM" id="Phobius"/>
    </source>
</evidence>
<evidence type="ECO:0000256" key="3">
    <source>
        <dbReference type="ARBA" id="ARBA00022679"/>
    </source>
</evidence>
<dbReference type="GO" id="GO:0046872">
    <property type="term" value="F:metal ion binding"/>
    <property type="evidence" value="ECO:0007669"/>
    <property type="project" value="UniProtKB-KW"/>
</dbReference>
<keyword evidence="4 8" id="KW-0812">Transmembrane</keyword>
<sequence>MTFVKIISAFVLSVVLTPLMIKIAKKYNIVDKPDNKLKSHKSPTPYLGGIAIFLSILPFYILDIGFILPASILTFIGLYDDMKNVSPFLRLISEFLVVSMAVYMVGGIRNPYHFVLLVITGIALVNGVNMVDGMDGVCAGTVVISLIFFAVISKNYDLLIFVSAIMGFLLYNFYPAKIFLGDAGSYLLGFMLFYSFSFLSGKSGRGGYFISLIITGFFFVDLFYAVLRRLLNKRSPFLGDKEHIYDKIRKKYNIPPIKVSLVTYIISFVFGIIGLIAWDFQVIGVIIVIAVFLFIGYHFELYKYQF</sequence>
<dbReference type="Pfam" id="PF00953">
    <property type="entry name" value="Glycos_transf_4"/>
    <property type="match status" value="1"/>
</dbReference>
<keyword evidence="6 8" id="KW-0472">Membrane</keyword>
<evidence type="ECO:0000313" key="9">
    <source>
        <dbReference type="EMBL" id="CEP78537.1"/>
    </source>
</evidence>
<evidence type="ECO:0000256" key="6">
    <source>
        <dbReference type="ARBA" id="ARBA00023136"/>
    </source>
</evidence>
<dbReference type="GO" id="GO:0009103">
    <property type="term" value="P:lipopolysaccharide biosynthetic process"/>
    <property type="evidence" value="ECO:0007669"/>
    <property type="project" value="TreeGrafter"/>
</dbReference>
<keyword evidence="3 9" id="KW-0808">Transferase</keyword>